<evidence type="ECO:0000259" key="9">
    <source>
        <dbReference type="Pfam" id="PF22638"/>
    </source>
</evidence>
<keyword evidence="10" id="KW-0966">Cell projection</keyword>
<dbReference type="GO" id="GO:0044780">
    <property type="term" value="P:bacterial-type flagellum assembly"/>
    <property type="evidence" value="ECO:0007669"/>
    <property type="project" value="InterPro"/>
</dbReference>
<comment type="subcellular location">
    <subcellularLocation>
        <location evidence="1">Bacterial flagellum</location>
    </subcellularLocation>
    <subcellularLocation>
        <location evidence="2">Secreted</location>
    </subcellularLocation>
</comment>
<dbReference type="Pfam" id="PF06429">
    <property type="entry name" value="Flg_bbr_C"/>
    <property type="match status" value="1"/>
</dbReference>
<keyword evidence="6" id="KW-0975">Bacterial flagellum</keyword>
<keyword evidence="10" id="KW-0282">Flagellum</keyword>
<dbReference type="InterPro" id="IPR053927">
    <property type="entry name" value="FlgK_helical"/>
</dbReference>
<dbReference type="InterPro" id="IPR002371">
    <property type="entry name" value="FlgK"/>
</dbReference>
<evidence type="ECO:0000256" key="5">
    <source>
        <dbReference type="ARBA" id="ARBA00022525"/>
    </source>
</evidence>
<organism evidence="10">
    <name type="scientific">Caldithrix abyssi</name>
    <dbReference type="NCBI Taxonomy" id="187145"/>
    <lineage>
        <taxon>Bacteria</taxon>
        <taxon>Pseudomonadati</taxon>
        <taxon>Calditrichota</taxon>
        <taxon>Calditrichia</taxon>
        <taxon>Calditrichales</taxon>
        <taxon>Calditrichaceae</taxon>
        <taxon>Caldithrix</taxon>
    </lineage>
</organism>
<feature type="domain" description="Flagellar hook-associated protein FlgK helical" evidence="9">
    <location>
        <begin position="89"/>
        <end position="313"/>
    </location>
</feature>
<dbReference type="GO" id="GO:0005576">
    <property type="term" value="C:extracellular region"/>
    <property type="evidence" value="ECO:0007669"/>
    <property type="project" value="UniProtKB-SubCell"/>
</dbReference>
<gene>
    <name evidence="10" type="primary">flgK</name>
    <name evidence="10" type="ORF">ENL21_02320</name>
</gene>
<accession>A0A7V5H509</accession>
<feature type="coiled-coil region" evidence="7">
    <location>
        <begin position="269"/>
        <end position="300"/>
    </location>
</feature>
<evidence type="ECO:0000256" key="2">
    <source>
        <dbReference type="ARBA" id="ARBA00004613"/>
    </source>
</evidence>
<evidence type="ECO:0000256" key="1">
    <source>
        <dbReference type="ARBA" id="ARBA00004365"/>
    </source>
</evidence>
<evidence type="ECO:0000313" key="10">
    <source>
        <dbReference type="EMBL" id="HHE54588.1"/>
    </source>
</evidence>
<keyword evidence="10" id="KW-0969">Cilium</keyword>
<comment type="similarity">
    <text evidence="3">Belongs to the flagella basal body rod proteins family.</text>
</comment>
<evidence type="ECO:0000259" key="8">
    <source>
        <dbReference type="Pfam" id="PF06429"/>
    </source>
</evidence>
<dbReference type="Pfam" id="PF22638">
    <property type="entry name" value="FlgK_D1"/>
    <property type="match status" value="1"/>
</dbReference>
<dbReference type="EMBL" id="DRTD01000171">
    <property type="protein sequence ID" value="HHE54588.1"/>
    <property type="molecule type" value="Genomic_DNA"/>
</dbReference>
<dbReference type="PANTHER" id="PTHR30033">
    <property type="entry name" value="FLAGELLAR HOOK-ASSOCIATED PROTEIN 1"/>
    <property type="match status" value="1"/>
</dbReference>
<proteinExistence type="inferred from homology"/>
<evidence type="ECO:0000256" key="4">
    <source>
        <dbReference type="ARBA" id="ARBA00016244"/>
    </source>
</evidence>
<sequence length="447" mass="50298">MSISSILEIGKRSLLAYQSAVRTTSDNISNANNEYYRRRRVSFDQLNGGYSRLGLSVNDAVRLRQRFAEYQIYSENQFLGKYQNAQRLLSQVEVVFNEGSEAGLSQVISDFFGAWNDLAKDPESDYARNLVLDKAMVLSDTFSRIDGDLQNIKDQIVPETNMAVDDINQKLQLIHKINQQIRKQPNPDLLDQRDRILDELSKQLNIQIKEKDSGEINVYSDGILLVSHDVMNELEAVQVNENGNTKIKIQIKKSGYALNINNGELAALVEFYNESLPEYKEKLDSLARNLAEKVNEIHRQGENLDGSSGFDFFASDITGISDFRVNQVIVENASLIASKPIGGAEGDGSIAQQISDLQFASIFNEGTANEYYQTFLTGLGNRLQETEFLGNSQEMIIQQLKNQRDSVTGVSMDEEMTHMVQYQQAYEAAAKVITTVDEMMATVMQMV</sequence>
<dbReference type="SUPFAM" id="SSF64518">
    <property type="entry name" value="Phase 1 flagellin"/>
    <property type="match status" value="1"/>
</dbReference>
<evidence type="ECO:0000256" key="3">
    <source>
        <dbReference type="ARBA" id="ARBA00009677"/>
    </source>
</evidence>
<dbReference type="GO" id="GO:0009424">
    <property type="term" value="C:bacterial-type flagellum hook"/>
    <property type="evidence" value="ECO:0007669"/>
    <property type="project" value="InterPro"/>
</dbReference>
<name>A0A7V5H509_CALAY</name>
<protein>
    <recommendedName>
        <fullName evidence="4">Flagellar hook-associated protein 1</fullName>
    </recommendedName>
</protein>
<dbReference type="PANTHER" id="PTHR30033:SF1">
    <property type="entry name" value="FLAGELLAR HOOK-ASSOCIATED PROTEIN 1"/>
    <property type="match status" value="1"/>
</dbReference>
<evidence type="ECO:0000256" key="7">
    <source>
        <dbReference type="SAM" id="Coils"/>
    </source>
</evidence>
<dbReference type="Proteomes" id="UP000886111">
    <property type="component" value="Unassembled WGS sequence"/>
</dbReference>
<dbReference type="NCBIfam" id="TIGR02492">
    <property type="entry name" value="flgK_ends"/>
    <property type="match status" value="1"/>
</dbReference>
<reference evidence="10" key="1">
    <citation type="journal article" date="2020" name="mSystems">
        <title>Genome- and Community-Level Interaction Insights into Carbon Utilization and Element Cycling Functions of Hydrothermarchaeota in Hydrothermal Sediment.</title>
        <authorList>
            <person name="Zhou Z."/>
            <person name="Liu Y."/>
            <person name="Xu W."/>
            <person name="Pan J."/>
            <person name="Luo Z.H."/>
            <person name="Li M."/>
        </authorList>
    </citation>
    <scope>NUCLEOTIDE SEQUENCE [LARGE SCALE GENOMIC DNA]</scope>
    <source>
        <strain evidence="10">HyVt-76</strain>
    </source>
</reference>
<comment type="caution">
    <text evidence="10">The sequence shown here is derived from an EMBL/GenBank/DDBJ whole genome shotgun (WGS) entry which is preliminary data.</text>
</comment>
<evidence type="ECO:0000256" key="6">
    <source>
        <dbReference type="ARBA" id="ARBA00023143"/>
    </source>
</evidence>
<dbReference type="GO" id="GO:0005198">
    <property type="term" value="F:structural molecule activity"/>
    <property type="evidence" value="ECO:0007669"/>
    <property type="project" value="InterPro"/>
</dbReference>
<dbReference type="AlphaFoldDB" id="A0A7V5H509"/>
<dbReference type="InterPro" id="IPR010930">
    <property type="entry name" value="Flg_bb/hook_C_dom"/>
</dbReference>
<keyword evidence="5" id="KW-0964">Secreted</keyword>
<feature type="domain" description="Flagellar basal-body/hook protein C-terminal" evidence="8">
    <location>
        <begin position="408"/>
        <end position="446"/>
    </location>
</feature>
<keyword evidence="7" id="KW-0175">Coiled coil</keyword>